<evidence type="ECO:0000313" key="1">
    <source>
        <dbReference type="EMBL" id="CAI9168347.1"/>
    </source>
</evidence>
<proteinExistence type="predicted"/>
<name>A0ABN8Z3C1_RANTA</name>
<dbReference type="EMBL" id="OX459964">
    <property type="protein sequence ID" value="CAI9168347.1"/>
    <property type="molecule type" value="Genomic_DNA"/>
</dbReference>
<sequence>MGFPRQESWSGLPFASPGDLPDPGIEPISPAWWAVSLPLSHLGSLTMLSCFNCMVKSYSVIFSKDGRRYYETHFFNKCSLLESILIKQSSLGLLDYNLISCQFFFFFFNLVHFNLSLQEYEQLK</sequence>
<dbReference type="Proteomes" id="UP001176941">
    <property type="component" value="Chromosome 28"/>
</dbReference>
<gene>
    <name evidence="1" type="ORF">MRATA1EN1_LOCUS17309</name>
</gene>
<organism evidence="1 2">
    <name type="scientific">Rangifer tarandus platyrhynchus</name>
    <name type="common">Svalbard reindeer</name>
    <dbReference type="NCBI Taxonomy" id="3082113"/>
    <lineage>
        <taxon>Eukaryota</taxon>
        <taxon>Metazoa</taxon>
        <taxon>Chordata</taxon>
        <taxon>Craniata</taxon>
        <taxon>Vertebrata</taxon>
        <taxon>Euteleostomi</taxon>
        <taxon>Mammalia</taxon>
        <taxon>Eutheria</taxon>
        <taxon>Laurasiatheria</taxon>
        <taxon>Artiodactyla</taxon>
        <taxon>Ruminantia</taxon>
        <taxon>Pecora</taxon>
        <taxon>Cervidae</taxon>
        <taxon>Odocoileinae</taxon>
        <taxon>Rangifer</taxon>
    </lineage>
</organism>
<accession>A0ABN8Z3C1</accession>
<reference evidence="1" key="1">
    <citation type="submission" date="2023-04" db="EMBL/GenBank/DDBJ databases">
        <authorList>
            <consortium name="ELIXIR-Norway"/>
        </authorList>
    </citation>
    <scope>NUCLEOTIDE SEQUENCE [LARGE SCALE GENOMIC DNA]</scope>
</reference>
<keyword evidence="2" id="KW-1185">Reference proteome</keyword>
<protein>
    <submittedName>
        <fullName evidence="1">Uncharacterized protein</fullName>
    </submittedName>
</protein>
<evidence type="ECO:0000313" key="2">
    <source>
        <dbReference type="Proteomes" id="UP001176941"/>
    </source>
</evidence>